<evidence type="ECO:0000256" key="4">
    <source>
        <dbReference type="ARBA" id="ARBA00023242"/>
    </source>
</evidence>
<dbReference type="GO" id="GO:0003729">
    <property type="term" value="F:mRNA binding"/>
    <property type="evidence" value="ECO:0007669"/>
    <property type="project" value="TreeGrafter"/>
</dbReference>
<keyword evidence="10" id="KW-1185">Reference proteome</keyword>
<feature type="compositionally biased region" description="Pro residues" evidence="5">
    <location>
        <begin position="2277"/>
        <end position="2286"/>
    </location>
</feature>
<feature type="compositionally biased region" description="Polar residues" evidence="5">
    <location>
        <begin position="2124"/>
        <end position="2144"/>
    </location>
</feature>
<dbReference type="Proteomes" id="UP000750711">
    <property type="component" value="Unassembled WGS sequence"/>
</dbReference>
<feature type="compositionally biased region" description="Polar residues" evidence="5">
    <location>
        <begin position="2319"/>
        <end position="2332"/>
    </location>
</feature>
<evidence type="ECO:0000259" key="7">
    <source>
        <dbReference type="Pfam" id="PF11732"/>
    </source>
</evidence>
<feature type="compositionally biased region" description="Polar residues" evidence="5">
    <location>
        <begin position="2164"/>
        <end position="2173"/>
    </location>
</feature>
<feature type="compositionally biased region" description="Low complexity" evidence="5">
    <location>
        <begin position="2174"/>
        <end position="2186"/>
    </location>
</feature>
<dbReference type="InterPro" id="IPR021726">
    <property type="entry name" value="THO_THOC2_N"/>
</dbReference>
<feature type="compositionally biased region" description="Basic and acidic residues" evidence="5">
    <location>
        <begin position="2114"/>
        <end position="2123"/>
    </location>
</feature>
<feature type="region of interest" description="Disordered" evidence="5">
    <location>
        <begin position="595"/>
        <end position="644"/>
    </location>
</feature>
<feature type="domain" description="THO complex subunit 2 N-terminal" evidence="8">
    <location>
        <begin position="171"/>
        <end position="903"/>
    </location>
</feature>
<dbReference type="GO" id="GO:0006397">
    <property type="term" value="P:mRNA processing"/>
    <property type="evidence" value="ECO:0007669"/>
    <property type="project" value="InterPro"/>
</dbReference>
<feature type="compositionally biased region" description="Basic residues" evidence="5">
    <location>
        <begin position="1"/>
        <end position="11"/>
    </location>
</feature>
<evidence type="ECO:0000256" key="2">
    <source>
        <dbReference type="ARBA" id="ARBA00007857"/>
    </source>
</evidence>
<dbReference type="EMBL" id="JAGHQM010000348">
    <property type="protein sequence ID" value="KAH0562451.1"/>
    <property type="molecule type" value="Genomic_DNA"/>
</dbReference>
<evidence type="ECO:0000313" key="9">
    <source>
        <dbReference type="EMBL" id="KAH0562451.1"/>
    </source>
</evidence>
<keyword evidence="4" id="KW-0539">Nucleus</keyword>
<dbReference type="PANTHER" id="PTHR21597">
    <property type="entry name" value="THO2 PROTEIN"/>
    <property type="match status" value="1"/>
</dbReference>
<feature type="compositionally biased region" description="Basic and acidic residues" evidence="5">
    <location>
        <begin position="1788"/>
        <end position="1834"/>
    </location>
</feature>
<feature type="compositionally biased region" description="Basic and acidic residues" evidence="5">
    <location>
        <begin position="1981"/>
        <end position="2059"/>
    </location>
</feature>
<sequence length="2540" mass="285238">MAGPGGKRKRGDRTYSQDSSNGGSRPSTYSPENPNMGRQLREQDYRNNRQYGEQRGGGRGRRQSHRGGGHDSGRGGVAGRNDDRSRRSPSAGVNTIQASTKTSPTMPGAMFPPPVMQPKYQENTRRPTTPLEATSQQASAQQTSPTLTKQSSYLAEIEHQARPPFYNWEYLTDDRISSWKLSGRQEVAGIGTGARLDEDPMALSVIFQEILKSGLDKRIDPVDAGAVIKDILGPQRGAADERQAFDAPTLFLDTLSIFTDSDVSHPLLPIIIKSSEVSPTLMRLVLESPLLLALGLIRHNFDKVFVRTQTNLLYRQSKYNLLREESEGYSKLITELFTTSNEPPSGEIVRESFERVKALVGAFDLDVGRVLDVTLDVFAAVLVKQFRFFVKLLRASSWWPQANHFESVELFGQTFETLPKWALPGSGGWSTTEEDREILEVMKERRDVQFWERVREIGLGAYFEIGGRRMSAEQRAVFDNGDLENATDVDDRNWIDATGTLPPRGNRVAAQLLGFKLRFYASSARDPTDVLPFNLIYLAALLIKIGFISLRDLYPHLWPEDKDMERVREEKLREKAAKEKASRDATGAMNALAMAGALPDDSPPTSGRLRETDGNRGAPAGKTDPTTDKAVATAKVEEEKERLPEPKDQKVELLKSLLCIGAIPEALFILGRFPWIPDVYPEIIDYLHRILHHSLDKVYVPLRPMGGATNIREPKKIIDLAAMGKGDTRLIDAPPRKTLRWAQMDKDDTNENIDYRFYWDDWADNVPVCQTVDDVFSLCSTLLNISGVKIGRDPTLIFKLARIGKHSLARDRSEPNVERWINLSKRLLVPSLSLSKENPGVVSELFDLLKTFPTSTRFSIYAEWYYGATSRLPDIKSAFDMARLETSHVLKRISKTNARSMAKALAKVAYAAPGIVFMVALGQIESYDNLVEVVVECGRYFTQLGYDVLTWSLLSSLGGKGRNRVQADGILTSKWLSALSLFAGKIFKRYAVMNPTPILQYVASQLEKGSAVDLIVLREITNSMAGIVMSDTNITESQIQSLSGGEVLRQQTLLQLYDRRQESRTHARRLMRALTEPKLIAKLLILIAQERQTCLFKIADQDAHLKLLGNYFDEIHRVLAQYLDLLRSNLYIKDFDSIVPDVTSLMLDFGIEPGIAFWISRPSIVHEMKESDKGKAKAMAEQKQLQKGLEKAKAIDATKGSDTEMIVQPQDDDNAVPKAPDDTEKHKVDPEGDTEMKDPTITPDEPSPSAVATVANEVQEPWHPVLKSLMTKIRPALPEKTWSILSPPFYLTFWQLSLYDVSVPTKSYDEETTRLKNRLMLLRDDRSDLSQAGIAKKEKSQKLVLETQDRLHVEMREHIRSFSETKNRLRKEKDHWFAGLWGRWDALADAIIQYCIFPRAVLSPNDAVYCFKFIKQLHIQGTLNFRTMGVIDHIFRDNRLANTIFVCTAREAENLGRFLNELLRELGSWHADKTLYEKEAFGQKRDLPGFAKKLVSETQVGEFLEYEDFRRILYKWHKNINNALKTCLTGGEYMHIQNAITILKSIHQVFPVVNWNGRDMLTSVTELSKKEKREDIKLAATAVLVMLKKRETRWVFPQAFNLIDAAQGAGRAGSARPITPQPDSAAGKTLNPEASDFKPKPQNLGGSTASHLSGKMDVEDGEIEDVKTKDTSAPLQPPTVGASSGPLSSKDSPRPQSPSRSTRAQSDPNTSDLQAPTTSELAPPRTESRPATPTPRKDEQRSITAVPPLHHSIPPRPELGRSTLAAPTNIARTQHSLPTRPDVQPPRGPERRILDRPGERPGERRNGRDHRFPDHGRPDRLGDVSRDHSQDRRAPSPNRRVPSERGLERPPERSAAGDRDRREEGWGGENQRTSRNGPDDRFSRPTHDDRPVSRNGDWVDRAPLVSRERHNNEQQNGRRTPEIQGRSSRDSSMAPPRSIIPQHPDRAALIKGELERRPEHNSGRSERDDRLIRPSQAQSPRRYEDRRERELNGRSDTRSDTRPDTRLDTRPDVRSDARPDTRPDARLDVRADTRPDNWSDSRPGDWRDERTAMNERKVPADLGNIGRGRGDESNPPTGPRGDRSSRPTAPDHPHHSFDRPRDIFIPNPPAPRPSDPDHGRLNQDSKVSIRQQDLSHGRLNSASEIPSGPRNPGGRGGRTGNTTQIHINTRQAESNQQSSLPSPSLSDSRHPPTGPSFGRGFNRSQPEHPVSAPLSAPPTSTTEPMPNDTTGVHPDRRKGWNRTPDTPSFSRPMPLKTDHAVAAQNAPVQSPASTVPPSGPRGPNPPTTTQAVPSPTSRNPPTGPSSVSERSRGDKRFAQLQNVLQQSGSQMNERNERGASIRGRATRSSGVNGPPPGPSPTNGRPDLFQGQIKGPSNGDDDQSSNRGSRNRESGRDGEPRRSGRHRTSRSHSREHESVRREDDRLLRRDDHRDRDRRGGARDERGSRHSRDEGRDRERRDEGREKERRDGRDGRDQREVRDARDEVDRRDMGESRRWGGMDDRERDSRKDGGSGRKRGRAGDDIMLGRGHSDNKRARRGF</sequence>
<feature type="compositionally biased region" description="Polar residues" evidence="5">
    <location>
        <begin position="14"/>
        <end position="33"/>
    </location>
</feature>
<dbReference type="Pfam" id="PF11732">
    <property type="entry name" value="Thoc2"/>
    <property type="match status" value="1"/>
</dbReference>
<feature type="compositionally biased region" description="Basic and acidic residues" evidence="5">
    <location>
        <begin position="1877"/>
        <end position="1912"/>
    </location>
</feature>
<feature type="compositionally biased region" description="Low complexity" evidence="5">
    <location>
        <begin position="133"/>
        <end position="146"/>
    </location>
</feature>
<feature type="compositionally biased region" description="Basic and acidic residues" evidence="5">
    <location>
        <begin position="1654"/>
        <end position="1670"/>
    </location>
</feature>
<comment type="subcellular location">
    <subcellularLocation>
        <location evidence="1">Nucleus</location>
    </subcellularLocation>
</comment>
<proteinExistence type="inferred from homology"/>
<dbReference type="GO" id="GO:0006406">
    <property type="term" value="P:mRNA export from nucleus"/>
    <property type="evidence" value="ECO:0007669"/>
    <property type="project" value="InterPro"/>
</dbReference>
<reference evidence="9" key="1">
    <citation type="submission" date="2021-03" db="EMBL/GenBank/DDBJ databases">
        <title>Comparative genomics and phylogenomic investigation of the class Geoglossomycetes provide insights into ecological specialization and systematics.</title>
        <authorList>
            <person name="Melie T."/>
            <person name="Pirro S."/>
            <person name="Miller A.N."/>
            <person name="Quandt A."/>
        </authorList>
    </citation>
    <scope>NUCLEOTIDE SEQUENCE</scope>
    <source>
        <strain evidence="9">CAQ_001_2017</strain>
    </source>
</reference>
<feature type="compositionally biased region" description="Basic and acidic residues" evidence="5">
    <location>
        <begin position="1841"/>
        <end position="1865"/>
    </location>
</feature>
<comment type="similarity">
    <text evidence="2">Belongs to the THOC2 family.</text>
</comment>
<evidence type="ECO:0000256" key="5">
    <source>
        <dbReference type="SAM" id="MobiDB-lite"/>
    </source>
</evidence>
<dbReference type="InterPro" id="IPR040007">
    <property type="entry name" value="Tho2"/>
</dbReference>
<feature type="compositionally biased region" description="Basic and acidic residues" evidence="5">
    <location>
        <begin position="2411"/>
        <end position="2513"/>
    </location>
</feature>
<evidence type="ECO:0000259" key="6">
    <source>
        <dbReference type="Pfam" id="PF11262"/>
    </source>
</evidence>
<feature type="compositionally biased region" description="Polar residues" evidence="5">
    <location>
        <begin position="1707"/>
        <end position="1720"/>
    </location>
</feature>
<feature type="compositionally biased region" description="Basic and acidic residues" evidence="5">
    <location>
        <begin position="1943"/>
        <end position="1972"/>
    </location>
</feature>
<evidence type="ECO:0000256" key="3">
    <source>
        <dbReference type="ARBA" id="ARBA00019596"/>
    </source>
</evidence>
<feature type="domain" description="THO complex subunitTHOC2 N-terminal" evidence="7">
    <location>
        <begin position="905"/>
        <end position="980"/>
    </location>
</feature>
<dbReference type="InterPro" id="IPR032302">
    <property type="entry name" value="THOC2_N"/>
</dbReference>
<dbReference type="GO" id="GO:0000445">
    <property type="term" value="C:THO complex part of transcription export complex"/>
    <property type="evidence" value="ECO:0007669"/>
    <property type="project" value="TreeGrafter"/>
</dbReference>
<name>A0A9P8LE87_9PEZI</name>
<feature type="region of interest" description="Disordered" evidence="5">
    <location>
        <begin position="1611"/>
        <end position="2540"/>
    </location>
</feature>
<gene>
    <name evidence="9" type="ORF">GP486_002854</name>
</gene>
<dbReference type="PANTHER" id="PTHR21597:SF0">
    <property type="entry name" value="THO COMPLEX SUBUNIT 2"/>
    <property type="match status" value="1"/>
</dbReference>
<dbReference type="InterPro" id="IPR021418">
    <property type="entry name" value="THO_THOC2_C"/>
</dbReference>
<feature type="compositionally biased region" description="Polar residues" evidence="5">
    <location>
        <begin position="2290"/>
        <end position="2308"/>
    </location>
</feature>
<feature type="region of interest" description="Disordered" evidence="5">
    <location>
        <begin position="1208"/>
        <end position="1248"/>
    </location>
</feature>
<protein>
    <recommendedName>
        <fullName evidence="3">THO complex subunit 2</fullName>
    </recommendedName>
</protein>
<evidence type="ECO:0000313" key="10">
    <source>
        <dbReference type="Proteomes" id="UP000750711"/>
    </source>
</evidence>
<accession>A0A9P8LE87</accession>
<feature type="region of interest" description="Disordered" evidence="5">
    <location>
        <begin position="1"/>
        <end position="148"/>
    </location>
</feature>
<comment type="caution">
    <text evidence="9">The sequence shown here is derived from an EMBL/GenBank/DDBJ whole genome shotgun (WGS) entry which is preliminary data.</text>
</comment>
<dbReference type="Pfam" id="PF16134">
    <property type="entry name" value="THOC2_N"/>
    <property type="match status" value="1"/>
</dbReference>
<feature type="compositionally biased region" description="Basic and acidic residues" evidence="5">
    <location>
        <begin position="2389"/>
        <end position="2401"/>
    </location>
</feature>
<evidence type="ECO:0000256" key="1">
    <source>
        <dbReference type="ARBA" id="ARBA00004123"/>
    </source>
</evidence>
<feature type="compositionally biased region" description="Basic and acidic residues" evidence="5">
    <location>
        <begin position="635"/>
        <end position="644"/>
    </location>
</feature>
<dbReference type="Pfam" id="PF11262">
    <property type="entry name" value="Tho2"/>
    <property type="match status" value="1"/>
</dbReference>
<feature type="compositionally biased region" description="Polar residues" evidence="5">
    <location>
        <begin position="2217"/>
        <end position="2230"/>
    </location>
</feature>
<feature type="compositionally biased region" description="Basic and acidic residues" evidence="5">
    <location>
        <begin position="1219"/>
        <end position="1238"/>
    </location>
</feature>
<organism evidence="9 10">
    <name type="scientific">Trichoglossum hirsutum</name>
    <dbReference type="NCBI Taxonomy" id="265104"/>
    <lineage>
        <taxon>Eukaryota</taxon>
        <taxon>Fungi</taxon>
        <taxon>Dikarya</taxon>
        <taxon>Ascomycota</taxon>
        <taxon>Pezizomycotina</taxon>
        <taxon>Geoglossomycetes</taxon>
        <taxon>Geoglossales</taxon>
        <taxon>Geoglossaceae</taxon>
        <taxon>Trichoglossum</taxon>
    </lineage>
</organism>
<feature type="compositionally biased region" description="Low complexity" evidence="5">
    <location>
        <begin position="1697"/>
        <end position="1706"/>
    </location>
</feature>
<evidence type="ECO:0000259" key="8">
    <source>
        <dbReference type="Pfam" id="PF16134"/>
    </source>
</evidence>
<feature type="compositionally biased region" description="Basic and acidic residues" evidence="5">
    <location>
        <begin position="2080"/>
        <end position="2102"/>
    </location>
</feature>
<feature type="domain" description="THO complex subunitTHOC2 C-terminal" evidence="6">
    <location>
        <begin position="1282"/>
        <end position="1587"/>
    </location>
</feature>
<feature type="compositionally biased region" description="Basic residues" evidence="5">
    <location>
        <begin position="58"/>
        <end position="67"/>
    </location>
</feature>
<feature type="compositionally biased region" description="Polar residues" evidence="5">
    <location>
        <begin position="91"/>
        <end position="105"/>
    </location>
</feature>